<dbReference type="STRING" id="1764295.A0A5B8MW43"/>
<dbReference type="InterPro" id="IPR050565">
    <property type="entry name" value="LYPA1-2/EST-like"/>
</dbReference>
<sequence>MSYAYPFGKVYETAPVHNSNHEATVIMLHGLGDTGEGWSFTGQQLQIPGVKWLYPTAPTRPISCNMGMAMPGWFDIKDLPLDATRIESAEEVSKEDMDKHIGEEGVKDSVKYCLELVKKEIEVAGIPPEKIILGGFSQGGHVAARAALECDVKLAGCVVLSSWVGSFFGGNGANSALPFFVGHGDADPMVPVALGQKSNAFLSKLGHDVTFRTYRGIGHSCSMEELDDMKDFLVQRLQGSGGPKLAFEEASQLSVGKLKKYLVEAGVDVTGCLEKSDLLEKLKGLY</sequence>
<dbReference type="Pfam" id="PF02230">
    <property type="entry name" value="Abhydrolase_2"/>
    <property type="match status" value="1"/>
</dbReference>
<reference evidence="4 5" key="1">
    <citation type="submission" date="2018-07" db="EMBL/GenBank/DDBJ databases">
        <title>The complete nuclear genome of the prasinophyte Chloropicon primus (CCMP1205).</title>
        <authorList>
            <person name="Pombert J.-F."/>
            <person name="Otis C."/>
            <person name="Turmel M."/>
            <person name="Lemieux C."/>
        </authorList>
    </citation>
    <scope>NUCLEOTIDE SEQUENCE [LARGE SCALE GENOMIC DNA]</scope>
    <source>
        <strain evidence="4 5">CCMP1205</strain>
    </source>
</reference>
<dbReference type="InterPro" id="IPR029058">
    <property type="entry name" value="AB_hydrolase_fold"/>
</dbReference>
<evidence type="ECO:0000256" key="2">
    <source>
        <dbReference type="ARBA" id="ARBA00022801"/>
    </source>
</evidence>
<comment type="similarity">
    <text evidence="1">Belongs to the AB hydrolase superfamily. AB hydrolase 2 family.</text>
</comment>
<evidence type="ECO:0000259" key="3">
    <source>
        <dbReference type="Pfam" id="PF02230"/>
    </source>
</evidence>
<accession>A0A5B8MW43</accession>
<keyword evidence="5" id="KW-1185">Reference proteome</keyword>
<proteinExistence type="inferred from homology"/>
<dbReference type="GO" id="GO:0005737">
    <property type="term" value="C:cytoplasm"/>
    <property type="evidence" value="ECO:0007669"/>
    <property type="project" value="TreeGrafter"/>
</dbReference>
<organism evidence="4 5">
    <name type="scientific">Chloropicon primus</name>
    <dbReference type="NCBI Taxonomy" id="1764295"/>
    <lineage>
        <taxon>Eukaryota</taxon>
        <taxon>Viridiplantae</taxon>
        <taxon>Chlorophyta</taxon>
        <taxon>Chloropicophyceae</taxon>
        <taxon>Chloropicales</taxon>
        <taxon>Chloropicaceae</taxon>
        <taxon>Chloropicon</taxon>
    </lineage>
</organism>
<gene>
    <name evidence="4" type="ORF">A3770_13p70890</name>
</gene>
<dbReference type="PANTHER" id="PTHR10655:SF17">
    <property type="entry name" value="LYSOPHOSPHOLIPASE-LIKE PROTEIN 1"/>
    <property type="match status" value="1"/>
</dbReference>
<dbReference type="EMBL" id="CP031046">
    <property type="protein sequence ID" value="QDZ24571.1"/>
    <property type="molecule type" value="Genomic_DNA"/>
</dbReference>
<keyword evidence="2" id="KW-0378">Hydrolase</keyword>
<evidence type="ECO:0000313" key="4">
    <source>
        <dbReference type="EMBL" id="QDZ24571.1"/>
    </source>
</evidence>
<dbReference type="Proteomes" id="UP000316726">
    <property type="component" value="Chromosome 13"/>
</dbReference>
<dbReference type="Gene3D" id="3.40.50.1820">
    <property type="entry name" value="alpha/beta hydrolase"/>
    <property type="match status" value="1"/>
</dbReference>
<dbReference type="GO" id="GO:0008474">
    <property type="term" value="F:palmitoyl-(protein) hydrolase activity"/>
    <property type="evidence" value="ECO:0007669"/>
    <property type="project" value="TreeGrafter"/>
</dbReference>
<dbReference type="SUPFAM" id="SSF68906">
    <property type="entry name" value="SAP domain"/>
    <property type="match status" value="1"/>
</dbReference>
<dbReference type="SUPFAM" id="SSF53474">
    <property type="entry name" value="alpha/beta-Hydrolases"/>
    <property type="match status" value="1"/>
</dbReference>
<dbReference type="PANTHER" id="PTHR10655">
    <property type="entry name" value="LYSOPHOSPHOLIPASE-RELATED"/>
    <property type="match status" value="1"/>
</dbReference>
<evidence type="ECO:0000313" key="5">
    <source>
        <dbReference type="Proteomes" id="UP000316726"/>
    </source>
</evidence>
<dbReference type="InterPro" id="IPR003140">
    <property type="entry name" value="PLipase/COase/thioEstase"/>
</dbReference>
<feature type="domain" description="Phospholipase/carboxylesterase/thioesterase" evidence="3">
    <location>
        <begin position="19"/>
        <end position="233"/>
    </location>
</feature>
<dbReference type="AlphaFoldDB" id="A0A5B8MW43"/>
<evidence type="ECO:0000256" key="1">
    <source>
        <dbReference type="ARBA" id="ARBA00006499"/>
    </source>
</evidence>
<dbReference type="InterPro" id="IPR036361">
    <property type="entry name" value="SAP_dom_sf"/>
</dbReference>
<dbReference type="OrthoDB" id="2418081at2759"/>
<name>A0A5B8MW43_9CHLO</name>
<dbReference type="GO" id="GO:0052689">
    <property type="term" value="F:carboxylic ester hydrolase activity"/>
    <property type="evidence" value="ECO:0007669"/>
    <property type="project" value="TreeGrafter"/>
</dbReference>
<protein>
    <submittedName>
        <fullName evidence="4">Phospholipase/carboxylesterase</fullName>
    </submittedName>
</protein>